<protein>
    <submittedName>
        <fullName evidence="1">Uncharacterized protein</fullName>
    </submittedName>
</protein>
<reference evidence="2" key="1">
    <citation type="submission" date="2016-06" db="EMBL/GenBank/DDBJ databases">
        <authorList>
            <person name="Varghese N."/>
            <person name="Submissions Spin"/>
        </authorList>
    </citation>
    <scope>NUCLEOTIDE SEQUENCE [LARGE SCALE GENOMIC DNA]</scope>
    <source>
        <strain evidence="2">DSM 44151</strain>
    </source>
</reference>
<dbReference type="GeneID" id="43278881"/>
<sequence length="96" mass="11136">MAILRSSRELALVLDAAIDAGDDAVRMQVEWQATWTDRPCFHCGGHFNNDDRAFLWQGHEQALVMHQKCLLDWLPRVQRDAKRIDLPYAYRGTHES</sequence>
<dbReference type="EMBL" id="FMIB01000002">
    <property type="protein sequence ID" value="SCL56531.1"/>
    <property type="molecule type" value="Genomic_DNA"/>
</dbReference>
<keyword evidence="2" id="KW-1185">Reference proteome</keyword>
<dbReference type="RefSeq" id="WP_091311263.1">
    <property type="nucleotide sequence ID" value="NZ_FMIB01000002.1"/>
</dbReference>
<dbReference type="Proteomes" id="UP000198605">
    <property type="component" value="Unassembled WGS sequence"/>
</dbReference>
<gene>
    <name evidence="1" type="ORF">GA0070603_2229</name>
</gene>
<evidence type="ECO:0000313" key="1">
    <source>
        <dbReference type="EMBL" id="SCL56531.1"/>
    </source>
</evidence>
<evidence type="ECO:0000313" key="2">
    <source>
        <dbReference type="Proteomes" id="UP000198605"/>
    </source>
</evidence>
<name>A0A1C6URA8_9ACTN</name>
<organism evidence="1 2">
    <name type="scientific">Micromonospora chersina</name>
    <dbReference type="NCBI Taxonomy" id="47854"/>
    <lineage>
        <taxon>Bacteria</taxon>
        <taxon>Bacillati</taxon>
        <taxon>Actinomycetota</taxon>
        <taxon>Actinomycetes</taxon>
        <taxon>Micromonosporales</taxon>
        <taxon>Micromonosporaceae</taxon>
        <taxon>Micromonospora</taxon>
    </lineage>
</organism>
<accession>A0A1C6URA8</accession>
<proteinExistence type="predicted"/>
<dbReference type="AlphaFoldDB" id="A0A1C6URA8"/>